<dbReference type="InterPro" id="IPR001387">
    <property type="entry name" value="Cro/C1-type_HTH"/>
</dbReference>
<evidence type="ECO:0000313" key="5">
    <source>
        <dbReference type="EMBL" id="VAW20195.1"/>
    </source>
</evidence>
<dbReference type="InterPro" id="IPR036271">
    <property type="entry name" value="Tet_transcr_reg_TetR-rel_C_sf"/>
</dbReference>
<evidence type="ECO:0000256" key="3">
    <source>
        <dbReference type="ARBA" id="ARBA00023163"/>
    </source>
</evidence>
<dbReference type="Pfam" id="PF00440">
    <property type="entry name" value="TetR_N"/>
    <property type="match status" value="1"/>
</dbReference>
<accession>A0A3B0TNE3</accession>
<evidence type="ECO:0000259" key="4">
    <source>
        <dbReference type="PROSITE" id="PS50977"/>
    </source>
</evidence>
<dbReference type="Gene3D" id="1.10.357.10">
    <property type="entry name" value="Tetracycline Repressor, domain 2"/>
    <property type="match status" value="1"/>
</dbReference>
<keyword evidence="2" id="KW-0238">DNA-binding</keyword>
<dbReference type="Gene3D" id="1.10.10.60">
    <property type="entry name" value="Homeodomain-like"/>
    <property type="match status" value="1"/>
</dbReference>
<sequence length="188" mass="20749">MSKHKTRQTNRITNATLQLINDKGLSCLSMSEVADAAGITRQTLYNYFPDIETIIAQALRAHGEAVEHHVLEIIGGENTPYEKLRAFAHFQISNASLEHENISLEAGLSAKTRNQLYKHNNNVKAALRQIIIYGKKNNIFLKDVNPVVASELILGMVESAANVAAKHPKQKPYLIDAAVRAILAAIKV</sequence>
<dbReference type="InterPro" id="IPR001647">
    <property type="entry name" value="HTH_TetR"/>
</dbReference>
<proteinExistence type="predicted"/>
<name>A0A3B0TNE3_9ZZZZ</name>
<evidence type="ECO:0000256" key="2">
    <source>
        <dbReference type="ARBA" id="ARBA00023125"/>
    </source>
</evidence>
<dbReference type="PANTHER" id="PTHR47506:SF1">
    <property type="entry name" value="HTH-TYPE TRANSCRIPTIONAL REGULATOR YJDC"/>
    <property type="match status" value="1"/>
</dbReference>
<dbReference type="InterPro" id="IPR009057">
    <property type="entry name" value="Homeodomain-like_sf"/>
</dbReference>
<feature type="domain" description="HTH tetR-type" evidence="4">
    <location>
        <begin position="6"/>
        <end position="66"/>
    </location>
</feature>
<dbReference type="EMBL" id="UOEQ01000260">
    <property type="protein sequence ID" value="VAW20195.1"/>
    <property type="molecule type" value="Genomic_DNA"/>
</dbReference>
<dbReference type="AlphaFoldDB" id="A0A3B0TNE3"/>
<dbReference type="PRINTS" id="PR00455">
    <property type="entry name" value="HTHTETR"/>
</dbReference>
<evidence type="ECO:0000256" key="1">
    <source>
        <dbReference type="ARBA" id="ARBA00023015"/>
    </source>
</evidence>
<reference evidence="5" key="1">
    <citation type="submission" date="2018-06" db="EMBL/GenBank/DDBJ databases">
        <authorList>
            <person name="Zhirakovskaya E."/>
        </authorList>
    </citation>
    <scope>NUCLEOTIDE SEQUENCE</scope>
</reference>
<dbReference type="PROSITE" id="PS50977">
    <property type="entry name" value="HTH_TETR_2"/>
    <property type="match status" value="1"/>
</dbReference>
<organism evidence="5">
    <name type="scientific">hydrothermal vent metagenome</name>
    <dbReference type="NCBI Taxonomy" id="652676"/>
    <lineage>
        <taxon>unclassified sequences</taxon>
        <taxon>metagenomes</taxon>
        <taxon>ecological metagenomes</taxon>
    </lineage>
</organism>
<keyword evidence="3" id="KW-0804">Transcription</keyword>
<dbReference type="GO" id="GO:0003677">
    <property type="term" value="F:DNA binding"/>
    <property type="evidence" value="ECO:0007669"/>
    <property type="project" value="UniProtKB-KW"/>
</dbReference>
<dbReference type="SUPFAM" id="SSF48498">
    <property type="entry name" value="Tetracyclin repressor-like, C-terminal domain"/>
    <property type="match status" value="1"/>
</dbReference>
<dbReference type="PANTHER" id="PTHR47506">
    <property type="entry name" value="TRANSCRIPTIONAL REGULATORY PROTEIN"/>
    <property type="match status" value="1"/>
</dbReference>
<dbReference type="SUPFAM" id="SSF46689">
    <property type="entry name" value="Homeodomain-like"/>
    <property type="match status" value="1"/>
</dbReference>
<protein>
    <recommendedName>
        <fullName evidence="4">HTH tetR-type domain-containing protein</fullName>
    </recommendedName>
</protein>
<keyword evidence="1" id="KW-0805">Transcription regulation</keyword>
<dbReference type="CDD" id="cd00093">
    <property type="entry name" value="HTH_XRE"/>
    <property type="match status" value="1"/>
</dbReference>
<gene>
    <name evidence="5" type="ORF">MNBD_ALPHA11-2208</name>
</gene>